<keyword evidence="3" id="KW-0560">Oxidoreductase</keyword>
<dbReference type="GO" id="GO:0071949">
    <property type="term" value="F:FAD binding"/>
    <property type="evidence" value="ECO:0007669"/>
    <property type="project" value="InterPro"/>
</dbReference>
<comment type="caution">
    <text evidence="5">The sequence shown here is derived from an EMBL/GenBank/DDBJ whole genome shotgun (WGS) entry which is preliminary data.</text>
</comment>
<protein>
    <recommendedName>
        <fullName evidence="4">FAD-binding domain-containing protein</fullName>
    </recommendedName>
</protein>
<dbReference type="InterPro" id="IPR002938">
    <property type="entry name" value="FAD-bd"/>
</dbReference>
<evidence type="ECO:0000256" key="3">
    <source>
        <dbReference type="ARBA" id="ARBA00023002"/>
    </source>
</evidence>
<dbReference type="EMBL" id="LASV01000407">
    <property type="protein sequence ID" value="KKA18877.1"/>
    <property type="molecule type" value="Genomic_DNA"/>
</dbReference>
<sequence length="395" mass="43385">MSKITVAIAGGGIASLSLAAGLIKHSQFDVHIYEAVTEYPDRGGGMALHKNAILAMELVDPDLKKAYFSRAILLASDEELELATQVILAAGPDSGQVVGHLGRAKGRRTIARADLLHGWREIPSERIHFGKKLVDIEEQGTKIELRFQDGTTAVAECLIGADGVHSCTRKYLLGADHPATALKNHDGWVTYSRQVPWTRPVRSSGTNGPRMFLFSAAQTLSCGVHRRTAGSDQTDRPFKKEYFAAYNDDSRAIVELVSRDPSAHWTLQDHDPEPYYYKNNIAMIGDAAHATMPFAGNGAGQAIEDAAVLKALFSRVTDPSQIAKAFAAFDAVRRERSQRVVEISRNFGRLYSYSLDEVGVDPEKMTRYLTEKGSYLNDVDLEAQNRDAIALYEAC</sequence>
<organism evidence="5 6">
    <name type="scientific">Rasamsonia emersonii (strain ATCC 16479 / CBS 393.64 / IMI 116815)</name>
    <dbReference type="NCBI Taxonomy" id="1408163"/>
    <lineage>
        <taxon>Eukaryota</taxon>
        <taxon>Fungi</taxon>
        <taxon>Dikarya</taxon>
        <taxon>Ascomycota</taxon>
        <taxon>Pezizomycotina</taxon>
        <taxon>Eurotiomycetes</taxon>
        <taxon>Eurotiomycetidae</taxon>
        <taxon>Eurotiales</taxon>
        <taxon>Trichocomaceae</taxon>
        <taxon>Rasamsonia</taxon>
    </lineage>
</organism>
<dbReference type="Proteomes" id="UP000053958">
    <property type="component" value="Unassembled WGS sequence"/>
</dbReference>
<dbReference type="InterPro" id="IPR051104">
    <property type="entry name" value="FAD_monoxygenase"/>
</dbReference>
<keyword evidence="6" id="KW-1185">Reference proteome</keyword>
<evidence type="ECO:0000313" key="6">
    <source>
        <dbReference type="Proteomes" id="UP000053958"/>
    </source>
</evidence>
<evidence type="ECO:0000259" key="4">
    <source>
        <dbReference type="Pfam" id="PF01494"/>
    </source>
</evidence>
<dbReference type="PANTHER" id="PTHR46720:SF3">
    <property type="entry name" value="FAD-BINDING DOMAIN-CONTAINING PROTEIN-RELATED"/>
    <property type="match status" value="1"/>
</dbReference>
<gene>
    <name evidence="5" type="ORF">T310_7165</name>
</gene>
<keyword evidence="2" id="KW-0274">FAD</keyword>
<dbReference type="PANTHER" id="PTHR46720">
    <property type="entry name" value="HYDROXYLASE, PUTATIVE (AFU_ORTHOLOGUE AFUA_3G01460)-RELATED"/>
    <property type="match status" value="1"/>
</dbReference>
<dbReference type="PRINTS" id="PR00420">
    <property type="entry name" value="RNGMNOXGNASE"/>
</dbReference>
<evidence type="ECO:0000256" key="1">
    <source>
        <dbReference type="ARBA" id="ARBA00022630"/>
    </source>
</evidence>
<dbReference type="InterPro" id="IPR036188">
    <property type="entry name" value="FAD/NAD-bd_sf"/>
</dbReference>
<reference evidence="5 6" key="1">
    <citation type="submission" date="2015-04" db="EMBL/GenBank/DDBJ databases">
        <authorList>
            <person name="Heijne W.H."/>
            <person name="Fedorova N.D."/>
            <person name="Nierman W.C."/>
            <person name="Vollebregt A.W."/>
            <person name="Zhao Z."/>
            <person name="Wu L."/>
            <person name="Kumar M."/>
            <person name="Stam H."/>
            <person name="van den Berg M.A."/>
            <person name="Pel H.J."/>
        </authorList>
    </citation>
    <scope>NUCLEOTIDE SEQUENCE [LARGE SCALE GENOMIC DNA]</scope>
    <source>
        <strain evidence="5 6">CBS 393.64</strain>
    </source>
</reference>
<dbReference type="Pfam" id="PF01494">
    <property type="entry name" value="FAD_binding_3"/>
    <property type="match status" value="1"/>
</dbReference>
<dbReference type="AlphaFoldDB" id="A0A0F4YKQ4"/>
<dbReference type="GO" id="GO:0044550">
    <property type="term" value="P:secondary metabolite biosynthetic process"/>
    <property type="evidence" value="ECO:0007669"/>
    <property type="project" value="TreeGrafter"/>
</dbReference>
<dbReference type="GO" id="GO:0016491">
    <property type="term" value="F:oxidoreductase activity"/>
    <property type="evidence" value="ECO:0007669"/>
    <property type="project" value="UniProtKB-KW"/>
</dbReference>
<dbReference type="STRING" id="1408163.A0A0F4YKQ4"/>
<proteinExistence type="predicted"/>
<evidence type="ECO:0000313" key="5">
    <source>
        <dbReference type="EMBL" id="KKA18877.1"/>
    </source>
</evidence>
<feature type="domain" description="FAD-binding" evidence="4">
    <location>
        <begin position="119"/>
        <end position="342"/>
    </location>
</feature>
<dbReference type="OrthoDB" id="417877at2759"/>
<accession>A0A0F4YKQ4</accession>
<dbReference type="Gene3D" id="3.50.50.60">
    <property type="entry name" value="FAD/NAD(P)-binding domain"/>
    <property type="match status" value="1"/>
</dbReference>
<name>A0A0F4YKQ4_RASE3</name>
<dbReference type="RefSeq" id="XP_013325489.1">
    <property type="nucleotide sequence ID" value="XM_013470035.1"/>
</dbReference>
<evidence type="ECO:0000256" key="2">
    <source>
        <dbReference type="ARBA" id="ARBA00022827"/>
    </source>
</evidence>
<dbReference type="SUPFAM" id="SSF51905">
    <property type="entry name" value="FAD/NAD(P)-binding domain"/>
    <property type="match status" value="1"/>
</dbReference>
<keyword evidence="1" id="KW-0285">Flavoprotein</keyword>
<dbReference type="GeneID" id="25319441"/>